<sequence>MRFLHFRSVPSGIIFPHLYPSVHFTVQLLKLKSTYSIIKL</sequence>
<organism evidence="1">
    <name type="scientific">Lepeophtheirus salmonis</name>
    <name type="common">Salmon louse</name>
    <name type="synonym">Caligus salmonis</name>
    <dbReference type="NCBI Taxonomy" id="72036"/>
    <lineage>
        <taxon>Eukaryota</taxon>
        <taxon>Metazoa</taxon>
        <taxon>Ecdysozoa</taxon>
        <taxon>Arthropoda</taxon>
        <taxon>Crustacea</taxon>
        <taxon>Multicrustacea</taxon>
        <taxon>Hexanauplia</taxon>
        <taxon>Copepoda</taxon>
        <taxon>Siphonostomatoida</taxon>
        <taxon>Caligidae</taxon>
        <taxon>Lepeophtheirus</taxon>
    </lineage>
</organism>
<dbReference type="EMBL" id="HACA01012802">
    <property type="protein sequence ID" value="CDW30163.1"/>
    <property type="molecule type" value="Transcribed_RNA"/>
</dbReference>
<reference evidence="1" key="1">
    <citation type="submission" date="2014-05" db="EMBL/GenBank/DDBJ databases">
        <authorList>
            <person name="Chronopoulou M."/>
        </authorList>
    </citation>
    <scope>NUCLEOTIDE SEQUENCE</scope>
    <source>
        <tissue evidence="1">Whole organism</tissue>
    </source>
</reference>
<proteinExistence type="predicted"/>
<accession>A0A0K2TVT2</accession>
<name>A0A0K2TVT2_LEPSM</name>
<protein>
    <submittedName>
        <fullName evidence="1">Uncharacterized protein</fullName>
    </submittedName>
</protein>
<evidence type="ECO:0000313" key="1">
    <source>
        <dbReference type="EMBL" id="CDW30163.1"/>
    </source>
</evidence>
<dbReference type="AlphaFoldDB" id="A0A0K2TVT2"/>